<feature type="transmembrane region" description="Helical" evidence="1">
    <location>
        <begin position="217"/>
        <end position="240"/>
    </location>
</feature>
<sequence>MSQPPSEATMREPHKLVSKRALIYLNQVLDITPHILIRISTFLYYNALKRNTLDSIEAINNTNNPDKKGVLVRRFLRFKSNEAKYVQVAGAVVIASVTSCLSWDSLASSHWSASAFFYSSIVFALVAIVTGAQQQMVLPGEDIDLENLDLDIITAKLTKGGRHDDRNHFYQNKKLVFALQTPLMLFSFAVATFLAGLFSVIFSPLGSSTVWGDSAKIAVFFGVVNVAVIVVFVCNSRWIYQIPELNTALTR</sequence>
<keyword evidence="1" id="KW-1133">Transmembrane helix</keyword>
<keyword evidence="3" id="KW-1185">Reference proteome</keyword>
<accession>A0ABR4BBT5</accession>
<comment type="caution">
    <text evidence="2">The sequence shown here is derived from an EMBL/GenBank/DDBJ whole genome shotgun (WGS) entry which is preliminary data.</text>
</comment>
<evidence type="ECO:0000313" key="3">
    <source>
        <dbReference type="Proteomes" id="UP001590951"/>
    </source>
</evidence>
<proteinExistence type="predicted"/>
<protein>
    <submittedName>
        <fullName evidence="2">Uncharacterized protein</fullName>
    </submittedName>
</protein>
<evidence type="ECO:0000256" key="1">
    <source>
        <dbReference type="SAM" id="Phobius"/>
    </source>
</evidence>
<keyword evidence="1" id="KW-0812">Transmembrane</keyword>
<feature type="transmembrane region" description="Helical" evidence="1">
    <location>
        <begin position="85"/>
        <end position="103"/>
    </location>
</feature>
<name>A0ABR4BBT5_9LECA</name>
<organism evidence="2 3">
    <name type="scientific">Lepraria finkii</name>
    <dbReference type="NCBI Taxonomy" id="1340010"/>
    <lineage>
        <taxon>Eukaryota</taxon>
        <taxon>Fungi</taxon>
        <taxon>Dikarya</taxon>
        <taxon>Ascomycota</taxon>
        <taxon>Pezizomycotina</taxon>
        <taxon>Lecanoromycetes</taxon>
        <taxon>OSLEUM clade</taxon>
        <taxon>Lecanoromycetidae</taxon>
        <taxon>Lecanorales</taxon>
        <taxon>Lecanorineae</taxon>
        <taxon>Stereocaulaceae</taxon>
        <taxon>Lepraria</taxon>
    </lineage>
</organism>
<dbReference type="Proteomes" id="UP001590951">
    <property type="component" value="Unassembled WGS sequence"/>
</dbReference>
<reference evidence="2 3" key="1">
    <citation type="submission" date="2024-09" db="EMBL/GenBank/DDBJ databases">
        <title>Rethinking Asexuality: The Enigmatic Case of Functional Sexual Genes in Lepraria (Stereocaulaceae).</title>
        <authorList>
            <person name="Doellman M."/>
            <person name="Sun Y."/>
            <person name="Barcenas-Pena A."/>
            <person name="Lumbsch H.T."/>
            <person name="Grewe F."/>
        </authorList>
    </citation>
    <scope>NUCLEOTIDE SEQUENCE [LARGE SCALE GENOMIC DNA]</scope>
    <source>
        <strain evidence="2 3">Grewe 0041</strain>
    </source>
</reference>
<dbReference type="EMBL" id="JBHFEH010000013">
    <property type="protein sequence ID" value="KAL2054888.1"/>
    <property type="molecule type" value="Genomic_DNA"/>
</dbReference>
<feature type="transmembrane region" description="Helical" evidence="1">
    <location>
        <begin position="183"/>
        <end position="205"/>
    </location>
</feature>
<gene>
    <name evidence="2" type="ORF">ABVK25_004710</name>
</gene>
<evidence type="ECO:0000313" key="2">
    <source>
        <dbReference type="EMBL" id="KAL2054888.1"/>
    </source>
</evidence>
<feature type="transmembrane region" description="Helical" evidence="1">
    <location>
        <begin position="115"/>
        <end position="132"/>
    </location>
</feature>
<keyword evidence="1" id="KW-0472">Membrane</keyword>